<feature type="transmembrane region" description="Helical" evidence="8">
    <location>
        <begin position="36"/>
        <end position="61"/>
    </location>
</feature>
<dbReference type="GO" id="GO:0005886">
    <property type="term" value="C:plasma membrane"/>
    <property type="evidence" value="ECO:0007669"/>
    <property type="project" value="UniProtKB-SubCell"/>
</dbReference>
<feature type="domain" description="ABC transmembrane type-1" evidence="10">
    <location>
        <begin position="39"/>
        <end position="327"/>
    </location>
</feature>
<proteinExistence type="predicted"/>
<dbReference type="SUPFAM" id="SSF52540">
    <property type="entry name" value="P-loop containing nucleoside triphosphate hydrolases"/>
    <property type="match status" value="1"/>
</dbReference>
<protein>
    <submittedName>
        <fullName evidence="11">Multidrug ABC transporter ATP-binding protein</fullName>
    </submittedName>
</protein>
<dbReference type="InterPro" id="IPR011527">
    <property type="entry name" value="ABC1_TM_dom"/>
</dbReference>
<dbReference type="InterPro" id="IPR003593">
    <property type="entry name" value="AAA+_ATPase"/>
</dbReference>
<evidence type="ECO:0000313" key="11">
    <source>
        <dbReference type="EMBL" id="GHC67136.1"/>
    </source>
</evidence>
<evidence type="ECO:0000256" key="7">
    <source>
        <dbReference type="ARBA" id="ARBA00023136"/>
    </source>
</evidence>
<reference evidence="11" key="2">
    <citation type="submission" date="2020-09" db="EMBL/GenBank/DDBJ databases">
        <authorList>
            <person name="Sun Q."/>
            <person name="Kim S."/>
        </authorList>
    </citation>
    <scope>NUCLEOTIDE SEQUENCE</scope>
    <source>
        <strain evidence="11">KCTC 12988</strain>
    </source>
</reference>
<keyword evidence="12" id="KW-1185">Reference proteome</keyword>
<dbReference type="Proteomes" id="UP000644507">
    <property type="component" value="Unassembled WGS sequence"/>
</dbReference>
<keyword evidence="3 8" id="KW-0812">Transmembrane</keyword>
<organism evidence="11 12">
    <name type="scientific">Roseibacillus persicicus</name>
    <dbReference type="NCBI Taxonomy" id="454148"/>
    <lineage>
        <taxon>Bacteria</taxon>
        <taxon>Pseudomonadati</taxon>
        <taxon>Verrucomicrobiota</taxon>
        <taxon>Verrucomicrobiia</taxon>
        <taxon>Verrucomicrobiales</taxon>
        <taxon>Verrucomicrobiaceae</taxon>
        <taxon>Roseibacillus</taxon>
    </lineage>
</organism>
<gene>
    <name evidence="11" type="ORF">GCM10007100_38910</name>
</gene>
<feature type="transmembrane region" description="Helical" evidence="8">
    <location>
        <begin position="163"/>
        <end position="179"/>
    </location>
</feature>
<dbReference type="Pfam" id="PF00664">
    <property type="entry name" value="ABC_membrane"/>
    <property type="match status" value="1"/>
</dbReference>
<feature type="transmembrane region" description="Helical" evidence="8">
    <location>
        <begin position="300"/>
        <end position="318"/>
    </location>
</feature>
<dbReference type="InterPro" id="IPR027417">
    <property type="entry name" value="P-loop_NTPase"/>
</dbReference>
<evidence type="ECO:0000256" key="6">
    <source>
        <dbReference type="ARBA" id="ARBA00022989"/>
    </source>
</evidence>
<evidence type="ECO:0000256" key="2">
    <source>
        <dbReference type="ARBA" id="ARBA00022448"/>
    </source>
</evidence>
<dbReference type="PROSITE" id="PS00211">
    <property type="entry name" value="ABC_TRANSPORTER_1"/>
    <property type="match status" value="1"/>
</dbReference>
<evidence type="ECO:0000256" key="5">
    <source>
        <dbReference type="ARBA" id="ARBA00022840"/>
    </source>
</evidence>
<dbReference type="CDD" id="cd03249">
    <property type="entry name" value="ABC_MTABC3_MDL1_MDL2"/>
    <property type="match status" value="1"/>
</dbReference>
<dbReference type="SMART" id="SM00382">
    <property type="entry name" value="AAA"/>
    <property type="match status" value="1"/>
</dbReference>
<feature type="transmembrane region" description="Helical" evidence="8">
    <location>
        <begin position="81"/>
        <end position="101"/>
    </location>
</feature>
<dbReference type="InterPro" id="IPR003439">
    <property type="entry name" value="ABC_transporter-like_ATP-bd"/>
</dbReference>
<dbReference type="GO" id="GO:0005737">
    <property type="term" value="C:cytoplasm"/>
    <property type="evidence" value="ECO:0007669"/>
    <property type="project" value="UniProtKB-ARBA"/>
</dbReference>
<dbReference type="CDD" id="cd18576">
    <property type="entry name" value="ABC_6TM_bac_exporter_ABCB8_10_like"/>
    <property type="match status" value="1"/>
</dbReference>
<feature type="domain" description="ABC transporter" evidence="9">
    <location>
        <begin position="358"/>
        <end position="594"/>
    </location>
</feature>
<dbReference type="GO" id="GO:0016887">
    <property type="term" value="F:ATP hydrolysis activity"/>
    <property type="evidence" value="ECO:0007669"/>
    <property type="project" value="InterPro"/>
</dbReference>
<evidence type="ECO:0000256" key="3">
    <source>
        <dbReference type="ARBA" id="ARBA00022692"/>
    </source>
</evidence>
<keyword evidence="4" id="KW-0547">Nucleotide-binding</keyword>
<accession>A0A918TYA2</accession>
<comment type="subcellular location">
    <subcellularLocation>
        <location evidence="1">Cell membrane</location>
        <topology evidence="1">Multi-pass membrane protein</topology>
    </subcellularLocation>
</comment>
<dbReference type="InterPro" id="IPR036640">
    <property type="entry name" value="ABC1_TM_sf"/>
</dbReference>
<reference evidence="11" key="1">
    <citation type="journal article" date="2014" name="Int. J. Syst. Evol. Microbiol.">
        <title>Complete genome sequence of Corynebacterium casei LMG S-19264T (=DSM 44701T), isolated from a smear-ripened cheese.</title>
        <authorList>
            <consortium name="US DOE Joint Genome Institute (JGI-PGF)"/>
            <person name="Walter F."/>
            <person name="Albersmeier A."/>
            <person name="Kalinowski J."/>
            <person name="Ruckert C."/>
        </authorList>
    </citation>
    <scope>NUCLEOTIDE SEQUENCE</scope>
    <source>
        <strain evidence="11">KCTC 12988</strain>
    </source>
</reference>
<evidence type="ECO:0000313" key="12">
    <source>
        <dbReference type="Proteomes" id="UP000644507"/>
    </source>
</evidence>
<dbReference type="Gene3D" id="3.40.50.300">
    <property type="entry name" value="P-loop containing nucleotide triphosphate hydrolases"/>
    <property type="match status" value="1"/>
</dbReference>
<keyword evidence="5 11" id="KW-0067">ATP-binding</keyword>
<dbReference type="GO" id="GO:0015421">
    <property type="term" value="F:ABC-type oligopeptide transporter activity"/>
    <property type="evidence" value="ECO:0007669"/>
    <property type="project" value="TreeGrafter"/>
</dbReference>
<dbReference type="GO" id="GO:0005524">
    <property type="term" value="F:ATP binding"/>
    <property type="evidence" value="ECO:0007669"/>
    <property type="project" value="UniProtKB-KW"/>
</dbReference>
<evidence type="ECO:0000256" key="8">
    <source>
        <dbReference type="SAM" id="Phobius"/>
    </source>
</evidence>
<dbReference type="Gene3D" id="1.20.1560.10">
    <property type="entry name" value="ABC transporter type 1, transmembrane domain"/>
    <property type="match status" value="1"/>
</dbReference>
<dbReference type="EMBL" id="BMXI01000023">
    <property type="protein sequence ID" value="GHC67136.1"/>
    <property type="molecule type" value="Genomic_DNA"/>
</dbReference>
<comment type="caution">
    <text evidence="11">The sequence shown here is derived from an EMBL/GenBank/DDBJ whole genome shotgun (WGS) entry which is preliminary data.</text>
</comment>
<dbReference type="InterPro" id="IPR039421">
    <property type="entry name" value="Type_1_exporter"/>
</dbReference>
<evidence type="ECO:0000259" key="10">
    <source>
        <dbReference type="PROSITE" id="PS50929"/>
    </source>
</evidence>
<evidence type="ECO:0000256" key="1">
    <source>
        <dbReference type="ARBA" id="ARBA00004651"/>
    </source>
</evidence>
<dbReference type="AlphaFoldDB" id="A0A918TYA2"/>
<dbReference type="PANTHER" id="PTHR43394:SF1">
    <property type="entry name" value="ATP-BINDING CASSETTE SUB-FAMILY B MEMBER 10, MITOCHONDRIAL"/>
    <property type="match status" value="1"/>
</dbReference>
<keyword evidence="6 8" id="KW-1133">Transmembrane helix</keyword>
<dbReference type="Pfam" id="PF00005">
    <property type="entry name" value="ABC_tran"/>
    <property type="match status" value="1"/>
</dbReference>
<evidence type="ECO:0000256" key="4">
    <source>
        <dbReference type="ARBA" id="ARBA00022741"/>
    </source>
</evidence>
<dbReference type="PROSITE" id="PS50929">
    <property type="entry name" value="ABC_TM1F"/>
    <property type="match status" value="1"/>
</dbReference>
<dbReference type="PROSITE" id="PS50893">
    <property type="entry name" value="ABC_TRANSPORTER_2"/>
    <property type="match status" value="1"/>
</dbReference>
<keyword evidence="2" id="KW-0813">Transport</keyword>
<dbReference type="SUPFAM" id="SSF90123">
    <property type="entry name" value="ABC transporter transmembrane region"/>
    <property type="match status" value="1"/>
</dbReference>
<sequence length="597" mass="65106">MRKRKAKSGESEKGKSGKKLPVMGFYSYLGNYKSTFYPALVALFITAGLSLAFPFFLSQLIGGVKFGEAEMLDVERVTEGINRTVLTLIAVLALQAFVSYWRVRGFIKAGESALNDIRREVFSHLVHLPMNFYEKSRAGELSGRVAADLSVLRETLLTTVPQMIRQTVILIGGLVFIFVTSWKLALFMLAIIPVVVLAVAFFGRKVRGYSKSAQDSLAASSIVIEESTQGISEVKSFRNETFEENRYEESLSEYLSVVLKGAKARAAFIAFIIFVLFGTISVVAWFGAGMLARAEITQQGFVAFILFSVFVGASLGSFPEIVSQVQKANGATERLREILDEKPEDEGGSESHEVEGRLAAKEIRFAYPSRPDVEVIKGLSFDVAAGEKVAFVGPSGGGKSTLFALLQRFHEVTGGELSLDGKLLTDWSLEDLRSAIAVVPQDVHLFGGTIAENIAYGKPGASQEEIEHAAREANAADFIEGFPEKYEAVVGPRGMRLSGGQRQRIAIARAILADPKILMLDEATSALDSESERLVQEALEKLMQGRTSLIIAHRLGTVRTCDRIHVLSGGQIVESGSHDELLAANGTYRLLAETQLL</sequence>
<keyword evidence="7 8" id="KW-0472">Membrane</keyword>
<evidence type="ECO:0000259" key="9">
    <source>
        <dbReference type="PROSITE" id="PS50893"/>
    </source>
</evidence>
<dbReference type="PANTHER" id="PTHR43394">
    <property type="entry name" value="ATP-DEPENDENT PERMEASE MDL1, MITOCHONDRIAL"/>
    <property type="match status" value="1"/>
</dbReference>
<dbReference type="RefSeq" id="WP_229809611.1">
    <property type="nucleotide sequence ID" value="NZ_BMXI01000023.1"/>
</dbReference>
<dbReference type="FunFam" id="3.40.50.300:FF:000836">
    <property type="entry name" value="ABC transporter B family member 25"/>
    <property type="match status" value="1"/>
</dbReference>
<name>A0A918TYA2_9BACT</name>
<dbReference type="InterPro" id="IPR017871">
    <property type="entry name" value="ABC_transporter-like_CS"/>
</dbReference>
<feature type="transmembrane region" description="Helical" evidence="8">
    <location>
        <begin position="266"/>
        <end position="288"/>
    </location>
</feature>